<sequence>MKMEMHVSGYCCILSLCPETTISKWDQRALPVHEHLGGEVALHRLQIPKKTVVSVEISAVNRSGLEGELSCLFFEYFRTLEVVRETTKEMNRSFYLI</sequence>
<accession>A0ABQ7B4X1</accession>
<dbReference type="EMBL" id="QGKV02001507">
    <property type="protein sequence ID" value="KAF3527298.1"/>
    <property type="molecule type" value="Genomic_DNA"/>
</dbReference>
<evidence type="ECO:0008006" key="3">
    <source>
        <dbReference type="Google" id="ProtNLM"/>
    </source>
</evidence>
<name>A0ABQ7B4X1_BRACR</name>
<evidence type="ECO:0000313" key="2">
    <source>
        <dbReference type="Proteomes" id="UP000266723"/>
    </source>
</evidence>
<proteinExistence type="predicted"/>
<dbReference type="Proteomes" id="UP000266723">
    <property type="component" value="Unassembled WGS sequence"/>
</dbReference>
<evidence type="ECO:0000313" key="1">
    <source>
        <dbReference type="EMBL" id="KAF3527298.1"/>
    </source>
</evidence>
<keyword evidence="2" id="KW-1185">Reference proteome</keyword>
<reference evidence="1 2" key="1">
    <citation type="journal article" date="2020" name="BMC Genomics">
        <title>Intraspecific diversification of the crop wild relative Brassica cretica Lam. using demographic model selection.</title>
        <authorList>
            <person name="Kioukis A."/>
            <person name="Michalopoulou V.A."/>
            <person name="Briers L."/>
            <person name="Pirintsos S."/>
            <person name="Studholme D.J."/>
            <person name="Pavlidis P."/>
            <person name="Sarris P.F."/>
        </authorList>
    </citation>
    <scope>NUCLEOTIDE SEQUENCE [LARGE SCALE GENOMIC DNA]</scope>
    <source>
        <strain evidence="2">cv. PFS-1207/04</strain>
    </source>
</reference>
<protein>
    <recommendedName>
        <fullName evidence="3">FBD domain-containing protein</fullName>
    </recommendedName>
</protein>
<comment type="caution">
    <text evidence="1">The sequence shown here is derived from an EMBL/GenBank/DDBJ whole genome shotgun (WGS) entry which is preliminary data.</text>
</comment>
<organism evidence="1 2">
    <name type="scientific">Brassica cretica</name>
    <name type="common">Mustard</name>
    <dbReference type="NCBI Taxonomy" id="69181"/>
    <lineage>
        <taxon>Eukaryota</taxon>
        <taxon>Viridiplantae</taxon>
        <taxon>Streptophyta</taxon>
        <taxon>Embryophyta</taxon>
        <taxon>Tracheophyta</taxon>
        <taxon>Spermatophyta</taxon>
        <taxon>Magnoliopsida</taxon>
        <taxon>eudicotyledons</taxon>
        <taxon>Gunneridae</taxon>
        <taxon>Pentapetalae</taxon>
        <taxon>rosids</taxon>
        <taxon>malvids</taxon>
        <taxon>Brassicales</taxon>
        <taxon>Brassicaceae</taxon>
        <taxon>Brassiceae</taxon>
        <taxon>Brassica</taxon>
    </lineage>
</organism>
<gene>
    <name evidence="1" type="ORF">DY000_02039331</name>
</gene>